<sequence length="239" mass="24674">MTRVLTTGGTVRLPVTRLLAVLRWTHEESSPPALSALFPGPGRRIRPEDTIVFRGRPRHPAGLVRWLPAAPGEKPASHGPSQALQISLARLDAADGPVVLAASAPAGVLARAGTPRLVLHDADGQDALAVFPFAPESTGDTAVVCGELNRSDSGWEFRASGRAFDGGPEGDPGAFRGPLPAPARPGAGSLPRPAAAGRAGAADPRRAEYGRPPAGDPDHFVLPPQGPQFLPSAEGAPPR</sequence>
<organism evidence="4 5">
    <name type="scientific">Streptomyces sodiiphilus</name>
    <dbReference type="NCBI Taxonomy" id="226217"/>
    <lineage>
        <taxon>Bacteria</taxon>
        <taxon>Bacillati</taxon>
        <taxon>Actinomycetota</taxon>
        <taxon>Actinomycetes</taxon>
        <taxon>Kitasatosporales</taxon>
        <taxon>Streptomycetaceae</taxon>
        <taxon>Streptomyces</taxon>
    </lineage>
</organism>
<evidence type="ECO:0000313" key="4">
    <source>
        <dbReference type="EMBL" id="GAA1901798.1"/>
    </source>
</evidence>
<evidence type="ECO:0000256" key="1">
    <source>
        <dbReference type="ARBA" id="ARBA00008775"/>
    </source>
</evidence>
<dbReference type="EMBL" id="BAAAMJ010000009">
    <property type="protein sequence ID" value="GAA1901798.1"/>
    <property type="molecule type" value="Genomic_DNA"/>
</dbReference>
<dbReference type="PANTHER" id="PTHR32097">
    <property type="entry name" value="CAMP-BINDING PROTEIN 1-RELATED"/>
    <property type="match status" value="1"/>
</dbReference>
<proteinExistence type="inferred from homology"/>
<dbReference type="InterPro" id="IPR051324">
    <property type="entry name" value="Stress/Tellurium_Resist"/>
</dbReference>
<protein>
    <recommendedName>
        <fullName evidence="3">TerD domain-containing protein</fullName>
    </recommendedName>
</protein>
<reference evidence="4 5" key="1">
    <citation type="journal article" date="2019" name="Int. J. Syst. Evol. Microbiol.">
        <title>The Global Catalogue of Microorganisms (GCM) 10K type strain sequencing project: providing services to taxonomists for standard genome sequencing and annotation.</title>
        <authorList>
            <consortium name="The Broad Institute Genomics Platform"/>
            <consortium name="The Broad Institute Genome Sequencing Center for Infectious Disease"/>
            <person name="Wu L."/>
            <person name="Ma J."/>
        </authorList>
    </citation>
    <scope>NUCLEOTIDE SEQUENCE [LARGE SCALE GENOMIC DNA]</scope>
    <source>
        <strain evidence="4 5">JCM 13581</strain>
    </source>
</reference>
<name>A0ABN2NT16_9ACTN</name>
<dbReference type="Proteomes" id="UP001501303">
    <property type="component" value="Unassembled WGS sequence"/>
</dbReference>
<gene>
    <name evidence="4" type="ORF">GCM10009716_09530</name>
</gene>
<dbReference type="RefSeq" id="WP_344259096.1">
    <property type="nucleotide sequence ID" value="NZ_BAAAMJ010000009.1"/>
</dbReference>
<comment type="caution">
    <text evidence="4">The sequence shown here is derived from an EMBL/GenBank/DDBJ whole genome shotgun (WGS) entry which is preliminary data.</text>
</comment>
<dbReference type="Pfam" id="PF02342">
    <property type="entry name" value="TerD"/>
    <property type="match status" value="1"/>
</dbReference>
<comment type="similarity">
    <text evidence="1">Belongs to the CAPAB/TerDEXZ family.</text>
</comment>
<evidence type="ECO:0000313" key="5">
    <source>
        <dbReference type="Proteomes" id="UP001501303"/>
    </source>
</evidence>
<feature type="region of interest" description="Disordered" evidence="2">
    <location>
        <begin position="159"/>
        <end position="239"/>
    </location>
</feature>
<feature type="compositionally biased region" description="Low complexity" evidence="2">
    <location>
        <begin position="172"/>
        <end position="202"/>
    </location>
</feature>
<dbReference type="PANTHER" id="PTHR32097:SF4">
    <property type="entry name" value="GENERAL STRESS PROTEIN 16U"/>
    <property type="match status" value="1"/>
</dbReference>
<feature type="domain" description="TerD" evidence="3">
    <location>
        <begin position="1"/>
        <end position="167"/>
    </location>
</feature>
<dbReference type="CDD" id="cd06974">
    <property type="entry name" value="TerD_like"/>
    <property type="match status" value="1"/>
</dbReference>
<keyword evidence="5" id="KW-1185">Reference proteome</keyword>
<accession>A0ABN2NT16</accession>
<evidence type="ECO:0000256" key="2">
    <source>
        <dbReference type="SAM" id="MobiDB-lite"/>
    </source>
</evidence>
<evidence type="ECO:0000259" key="3">
    <source>
        <dbReference type="Pfam" id="PF02342"/>
    </source>
</evidence>
<dbReference type="InterPro" id="IPR003325">
    <property type="entry name" value="TerD"/>
</dbReference>
<dbReference type="Gene3D" id="2.60.60.30">
    <property type="entry name" value="sav2460 like domains"/>
    <property type="match status" value="1"/>
</dbReference>